<reference evidence="2" key="1">
    <citation type="journal article" date="2022" name="Int. J. Syst. Evol. Microbiol.">
        <title>A novel species of lactic acid bacteria, Ligilactobacillus pabuli sp. nov., isolated from alfalfa silage.</title>
        <authorList>
            <person name="Tohno M."/>
            <person name="Tanizawa Y."/>
            <person name="Sawada H."/>
            <person name="Sakamoto M."/>
            <person name="Ohkuma M."/>
            <person name="Kobayashi H."/>
        </authorList>
    </citation>
    <scope>NUCLEOTIDE SEQUENCE</scope>
    <source>
        <strain evidence="2">AF129</strain>
    </source>
</reference>
<sequence>MVLITLYTLLVKRNLSLALIFDALLFLFLFIMLVTHIIELKALKKYDIKKDPTLNSSAPLEKMKIIGLYGSSIFSILLSLLSILLSQK</sequence>
<protein>
    <recommendedName>
        <fullName evidence="4">DUF3899 domain-containing protein</fullName>
    </recommendedName>
</protein>
<keyword evidence="1" id="KW-0812">Transmembrane</keyword>
<evidence type="ECO:0000313" key="2">
    <source>
        <dbReference type="EMBL" id="GKS81610.1"/>
    </source>
</evidence>
<accession>A0ABQ5JKM9</accession>
<evidence type="ECO:0000313" key="3">
    <source>
        <dbReference type="Proteomes" id="UP001055149"/>
    </source>
</evidence>
<comment type="caution">
    <text evidence="2">The sequence shown here is derived from an EMBL/GenBank/DDBJ whole genome shotgun (WGS) entry which is preliminary data.</text>
</comment>
<name>A0ABQ5JKM9_9LACO</name>
<proteinExistence type="predicted"/>
<dbReference type="Proteomes" id="UP001055149">
    <property type="component" value="Unassembled WGS sequence"/>
</dbReference>
<organism evidence="2 3">
    <name type="scientific">Ligilactobacillus pabuli</name>
    <dbReference type="NCBI Taxonomy" id="2886039"/>
    <lineage>
        <taxon>Bacteria</taxon>
        <taxon>Bacillati</taxon>
        <taxon>Bacillota</taxon>
        <taxon>Bacilli</taxon>
        <taxon>Lactobacillales</taxon>
        <taxon>Lactobacillaceae</taxon>
        <taxon>Ligilactobacillus</taxon>
    </lineage>
</organism>
<evidence type="ECO:0008006" key="4">
    <source>
        <dbReference type="Google" id="ProtNLM"/>
    </source>
</evidence>
<dbReference type="EMBL" id="BQXH01000011">
    <property type="protein sequence ID" value="GKS81610.1"/>
    <property type="molecule type" value="Genomic_DNA"/>
</dbReference>
<keyword evidence="1" id="KW-1133">Transmembrane helix</keyword>
<keyword evidence="1" id="KW-0472">Membrane</keyword>
<keyword evidence="3" id="KW-1185">Reference proteome</keyword>
<feature type="transmembrane region" description="Helical" evidence="1">
    <location>
        <begin position="15"/>
        <end position="38"/>
    </location>
</feature>
<gene>
    <name evidence="2" type="ORF">LPAF129_12960</name>
</gene>
<feature type="transmembrane region" description="Helical" evidence="1">
    <location>
        <begin position="66"/>
        <end position="85"/>
    </location>
</feature>
<evidence type="ECO:0000256" key="1">
    <source>
        <dbReference type="SAM" id="Phobius"/>
    </source>
</evidence>